<dbReference type="PROSITE" id="PS51257">
    <property type="entry name" value="PROKAR_LIPOPROTEIN"/>
    <property type="match status" value="1"/>
</dbReference>
<feature type="compositionally biased region" description="Polar residues" evidence="1">
    <location>
        <begin position="195"/>
        <end position="208"/>
    </location>
</feature>
<keyword evidence="2" id="KW-0732">Signal</keyword>
<feature type="compositionally biased region" description="Pro residues" evidence="1">
    <location>
        <begin position="263"/>
        <end position="277"/>
    </location>
</feature>
<feature type="compositionally biased region" description="Low complexity" evidence="1">
    <location>
        <begin position="278"/>
        <end position="301"/>
    </location>
</feature>
<protein>
    <recommendedName>
        <fullName evidence="5">GIY-YIG domain-containing protein</fullName>
    </recommendedName>
</protein>
<feature type="chain" id="PRO_5042283290" description="GIY-YIG domain-containing protein" evidence="2">
    <location>
        <begin position="25"/>
        <end position="708"/>
    </location>
</feature>
<sequence>MGKKCKGWCLSSSFLAHSLWIAHSTTSCEYNHPHRRSIPSLGRTKHNEMLSSVPSFGKDGKICCCCCCWRCWIFYLPSWLLSALKATMVATTRAKAATAMSSYDDDPSEATFHDDPSDISDDDDPLDMDINDDDDLSDMDISDDDDLSDMDISDDDDLSDMDISDDDDLSDMDISDDDDLLDISDDDDEVETDTSPESHTSPKSHTSPESLYIFNAYGAYCTIAAGRKLQIAQALPSVQTLVETMLSLELQWAPGLCSLLNAPNPPNLNTQPPPAPTTPGSHAAPAPAAGSAPPAAGPGPSDVVSVADDDEPEPSPSDRKGKGKSTKKEEENKHRGVLPSIRANALTSLPEFSSHDNYAWAVYLLILQCDGQLPLVYVGSGTNRAIGVHDRFNDYSQGKMLSKYTAAAIAKGYTITHRKTLVKKPCPFPARLHNPARALFHILETAITFSLYAYKDRSIVNPTMTNTQWASSILYGGLCSHLVWNEGFKLPIVYSSGLTGAELEASIRLTEERAREAKVQYRKERWAAYTDEQKAEINAKRREHRQNLKETDPAGYTAFLAKEKASQLDAQGWRERRARIKQDPVKYKVYKEKEEARYRKRRLQMFIQHKAKMAKVRADPVIHDEYKARVRREYKARMDKLKEDPLALAAHKAKQAENNKRYSQKKKKMEVKEDPLALAAHKAKKAEYNKRYRQKKKMEVGKAVEALH</sequence>
<name>A0AAE0JB55_9PEZI</name>
<dbReference type="PANTHER" id="PTHR48209">
    <property type="entry name" value="AGL056WP"/>
    <property type="match status" value="1"/>
</dbReference>
<comment type="caution">
    <text evidence="3">The sequence shown here is derived from an EMBL/GenBank/DDBJ whole genome shotgun (WGS) entry which is preliminary data.</text>
</comment>
<dbReference type="AlphaFoldDB" id="A0AAE0JB55"/>
<evidence type="ECO:0008006" key="5">
    <source>
        <dbReference type="Google" id="ProtNLM"/>
    </source>
</evidence>
<evidence type="ECO:0000256" key="2">
    <source>
        <dbReference type="SAM" id="SignalP"/>
    </source>
</evidence>
<dbReference type="RefSeq" id="XP_062679644.1">
    <property type="nucleotide sequence ID" value="XM_062822710.1"/>
</dbReference>
<feature type="compositionally biased region" description="Acidic residues" evidence="1">
    <location>
        <begin position="117"/>
        <end position="194"/>
    </location>
</feature>
<proteinExistence type="predicted"/>
<dbReference type="PANTHER" id="PTHR48209:SF2">
    <property type="entry name" value="FI24008P1"/>
    <property type="match status" value="1"/>
</dbReference>
<organism evidence="3 4">
    <name type="scientific">Neurospora tetraspora</name>
    <dbReference type="NCBI Taxonomy" id="94610"/>
    <lineage>
        <taxon>Eukaryota</taxon>
        <taxon>Fungi</taxon>
        <taxon>Dikarya</taxon>
        <taxon>Ascomycota</taxon>
        <taxon>Pezizomycotina</taxon>
        <taxon>Sordariomycetes</taxon>
        <taxon>Sordariomycetidae</taxon>
        <taxon>Sordariales</taxon>
        <taxon>Sordariaceae</taxon>
        <taxon>Neurospora</taxon>
    </lineage>
</organism>
<dbReference type="EMBL" id="JAUEPP010000006">
    <property type="protein sequence ID" value="KAK3340702.1"/>
    <property type="molecule type" value="Genomic_DNA"/>
</dbReference>
<feature type="region of interest" description="Disordered" evidence="1">
    <location>
        <begin position="263"/>
        <end position="336"/>
    </location>
</feature>
<feature type="compositionally biased region" description="Basic and acidic residues" evidence="1">
    <location>
        <begin position="316"/>
        <end position="334"/>
    </location>
</feature>
<evidence type="ECO:0000313" key="4">
    <source>
        <dbReference type="Proteomes" id="UP001278500"/>
    </source>
</evidence>
<keyword evidence="4" id="KW-1185">Reference proteome</keyword>
<gene>
    <name evidence="3" type="ORF">B0H65DRAFT_267817</name>
</gene>
<reference evidence="3" key="1">
    <citation type="journal article" date="2023" name="Mol. Phylogenet. Evol.">
        <title>Genome-scale phylogeny and comparative genomics of the fungal order Sordariales.</title>
        <authorList>
            <person name="Hensen N."/>
            <person name="Bonometti L."/>
            <person name="Westerberg I."/>
            <person name="Brannstrom I.O."/>
            <person name="Guillou S."/>
            <person name="Cros-Aarteil S."/>
            <person name="Calhoun S."/>
            <person name="Haridas S."/>
            <person name="Kuo A."/>
            <person name="Mondo S."/>
            <person name="Pangilinan J."/>
            <person name="Riley R."/>
            <person name="LaButti K."/>
            <person name="Andreopoulos B."/>
            <person name="Lipzen A."/>
            <person name="Chen C."/>
            <person name="Yan M."/>
            <person name="Daum C."/>
            <person name="Ng V."/>
            <person name="Clum A."/>
            <person name="Steindorff A."/>
            <person name="Ohm R.A."/>
            <person name="Martin F."/>
            <person name="Silar P."/>
            <person name="Natvig D.O."/>
            <person name="Lalanne C."/>
            <person name="Gautier V."/>
            <person name="Ament-Velasquez S.L."/>
            <person name="Kruys A."/>
            <person name="Hutchinson M.I."/>
            <person name="Powell A.J."/>
            <person name="Barry K."/>
            <person name="Miller A.N."/>
            <person name="Grigoriev I.V."/>
            <person name="Debuchy R."/>
            <person name="Gladieux P."/>
            <person name="Hiltunen Thoren M."/>
            <person name="Johannesson H."/>
        </authorList>
    </citation>
    <scope>NUCLEOTIDE SEQUENCE</scope>
    <source>
        <strain evidence="3">CBS 560.94</strain>
    </source>
</reference>
<accession>A0AAE0JB55</accession>
<evidence type="ECO:0000313" key="3">
    <source>
        <dbReference type="EMBL" id="KAK3340702.1"/>
    </source>
</evidence>
<reference evidence="3" key="2">
    <citation type="submission" date="2023-06" db="EMBL/GenBank/DDBJ databases">
        <authorList>
            <consortium name="Lawrence Berkeley National Laboratory"/>
            <person name="Haridas S."/>
            <person name="Hensen N."/>
            <person name="Bonometti L."/>
            <person name="Westerberg I."/>
            <person name="Brannstrom I.O."/>
            <person name="Guillou S."/>
            <person name="Cros-Aarteil S."/>
            <person name="Calhoun S."/>
            <person name="Kuo A."/>
            <person name="Mondo S."/>
            <person name="Pangilinan J."/>
            <person name="Riley R."/>
            <person name="Labutti K."/>
            <person name="Andreopoulos B."/>
            <person name="Lipzen A."/>
            <person name="Chen C."/>
            <person name="Yanf M."/>
            <person name="Daum C."/>
            <person name="Ng V."/>
            <person name="Clum A."/>
            <person name="Steindorff A."/>
            <person name="Ohm R."/>
            <person name="Martin F."/>
            <person name="Silar P."/>
            <person name="Natvig D."/>
            <person name="Lalanne C."/>
            <person name="Gautier V."/>
            <person name="Ament-Velasquez S.L."/>
            <person name="Kruys A."/>
            <person name="Hutchinson M.I."/>
            <person name="Powell A.J."/>
            <person name="Barry K."/>
            <person name="Miller A.N."/>
            <person name="Grigoriev I.V."/>
            <person name="Debuchy R."/>
            <person name="Gladieux P."/>
            <person name="Thoren M.H."/>
            <person name="Johannesson H."/>
        </authorList>
    </citation>
    <scope>NUCLEOTIDE SEQUENCE</scope>
    <source>
        <strain evidence="3">CBS 560.94</strain>
    </source>
</reference>
<dbReference type="Proteomes" id="UP001278500">
    <property type="component" value="Unassembled WGS sequence"/>
</dbReference>
<evidence type="ECO:0000256" key="1">
    <source>
        <dbReference type="SAM" id="MobiDB-lite"/>
    </source>
</evidence>
<dbReference type="GeneID" id="87859864"/>
<feature type="signal peptide" evidence="2">
    <location>
        <begin position="1"/>
        <end position="24"/>
    </location>
</feature>
<feature type="region of interest" description="Disordered" evidence="1">
    <location>
        <begin position="655"/>
        <end position="674"/>
    </location>
</feature>
<feature type="region of interest" description="Disordered" evidence="1">
    <location>
        <begin position="99"/>
        <end position="208"/>
    </location>
</feature>